<organism evidence="1 2">
    <name type="scientific">Austropuccinia psidii MF-1</name>
    <dbReference type="NCBI Taxonomy" id="1389203"/>
    <lineage>
        <taxon>Eukaryota</taxon>
        <taxon>Fungi</taxon>
        <taxon>Dikarya</taxon>
        <taxon>Basidiomycota</taxon>
        <taxon>Pucciniomycotina</taxon>
        <taxon>Pucciniomycetes</taxon>
        <taxon>Pucciniales</taxon>
        <taxon>Sphaerophragmiaceae</taxon>
        <taxon>Austropuccinia</taxon>
    </lineage>
</organism>
<dbReference type="Proteomes" id="UP000765509">
    <property type="component" value="Unassembled WGS sequence"/>
</dbReference>
<dbReference type="EMBL" id="AVOT02088799">
    <property type="protein sequence ID" value="MBW0571775.1"/>
    <property type="molecule type" value="Genomic_DNA"/>
</dbReference>
<sequence>MVFGCHACALGLSHRLTPIVRPETFPTGNNRDIPVSVKELFYGSRADGVGISTKYLDRHIELISSSEEIDGHRKESGNSVGLDTHLLNSTITKDKSLVEKSKNFVRGLVDESGPRKGQQPCGSSL</sequence>
<keyword evidence="2" id="KW-1185">Reference proteome</keyword>
<proteinExistence type="predicted"/>
<accession>A0A9Q3PSJ9</accession>
<evidence type="ECO:0000313" key="2">
    <source>
        <dbReference type="Proteomes" id="UP000765509"/>
    </source>
</evidence>
<comment type="caution">
    <text evidence="1">The sequence shown here is derived from an EMBL/GenBank/DDBJ whole genome shotgun (WGS) entry which is preliminary data.</text>
</comment>
<evidence type="ECO:0000313" key="1">
    <source>
        <dbReference type="EMBL" id="MBW0571775.1"/>
    </source>
</evidence>
<name>A0A9Q3PSJ9_9BASI</name>
<reference evidence="1" key="1">
    <citation type="submission" date="2021-03" db="EMBL/GenBank/DDBJ databases">
        <title>Draft genome sequence of rust myrtle Austropuccinia psidii MF-1, a brazilian biotype.</title>
        <authorList>
            <person name="Quecine M.C."/>
            <person name="Pachon D.M.R."/>
            <person name="Bonatelli M.L."/>
            <person name="Correr F.H."/>
            <person name="Franceschini L.M."/>
            <person name="Leite T.F."/>
            <person name="Margarido G.R.A."/>
            <person name="Almeida C.A."/>
            <person name="Ferrarezi J.A."/>
            <person name="Labate C.A."/>
        </authorList>
    </citation>
    <scope>NUCLEOTIDE SEQUENCE</scope>
    <source>
        <strain evidence="1">MF-1</strain>
    </source>
</reference>
<protein>
    <submittedName>
        <fullName evidence="1">Uncharacterized protein</fullName>
    </submittedName>
</protein>
<dbReference type="AlphaFoldDB" id="A0A9Q3PSJ9"/>
<gene>
    <name evidence="1" type="ORF">O181_111490</name>
</gene>